<organism evidence="2 3">
    <name type="scientific">Lasiosphaeria ovina</name>
    <dbReference type="NCBI Taxonomy" id="92902"/>
    <lineage>
        <taxon>Eukaryota</taxon>
        <taxon>Fungi</taxon>
        <taxon>Dikarya</taxon>
        <taxon>Ascomycota</taxon>
        <taxon>Pezizomycotina</taxon>
        <taxon>Sordariomycetes</taxon>
        <taxon>Sordariomycetidae</taxon>
        <taxon>Sordariales</taxon>
        <taxon>Lasiosphaeriaceae</taxon>
        <taxon>Lasiosphaeria</taxon>
    </lineage>
</organism>
<proteinExistence type="predicted"/>
<accession>A0AAE0KEL8</accession>
<reference evidence="2" key="2">
    <citation type="submission" date="2023-06" db="EMBL/GenBank/DDBJ databases">
        <authorList>
            <consortium name="Lawrence Berkeley National Laboratory"/>
            <person name="Haridas S."/>
            <person name="Hensen N."/>
            <person name="Bonometti L."/>
            <person name="Westerberg I."/>
            <person name="Brannstrom I.O."/>
            <person name="Guillou S."/>
            <person name="Cros-Aarteil S."/>
            <person name="Calhoun S."/>
            <person name="Kuo A."/>
            <person name="Mondo S."/>
            <person name="Pangilinan J."/>
            <person name="Riley R."/>
            <person name="Labutti K."/>
            <person name="Andreopoulos B."/>
            <person name="Lipzen A."/>
            <person name="Chen C."/>
            <person name="Yanf M."/>
            <person name="Daum C."/>
            <person name="Ng V."/>
            <person name="Clum A."/>
            <person name="Steindorff A."/>
            <person name="Ohm R."/>
            <person name="Martin F."/>
            <person name="Silar P."/>
            <person name="Natvig D."/>
            <person name="Lalanne C."/>
            <person name="Gautier V."/>
            <person name="Ament-Velasquez S.L."/>
            <person name="Kruys A."/>
            <person name="Hutchinson M.I."/>
            <person name="Powell A.J."/>
            <person name="Barry K."/>
            <person name="Miller A.N."/>
            <person name="Grigoriev I.V."/>
            <person name="Debuchy R."/>
            <person name="Gladieux P."/>
            <person name="Thoren M.H."/>
            <person name="Johannesson H."/>
        </authorList>
    </citation>
    <scope>NUCLEOTIDE SEQUENCE</scope>
    <source>
        <strain evidence="2">CBS 958.72</strain>
    </source>
</reference>
<protein>
    <submittedName>
        <fullName evidence="2">Uncharacterized protein</fullName>
    </submittedName>
</protein>
<reference evidence="2" key="1">
    <citation type="journal article" date="2023" name="Mol. Phylogenet. Evol.">
        <title>Genome-scale phylogeny and comparative genomics of the fungal order Sordariales.</title>
        <authorList>
            <person name="Hensen N."/>
            <person name="Bonometti L."/>
            <person name="Westerberg I."/>
            <person name="Brannstrom I.O."/>
            <person name="Guillou S."/>
            <person name="Cros-Aarteil S."/>
            <person name="Calhoun S."/>
            <person name="Haridas S."/>
            <person name="Kuo A."/>
            <person name="Mondo S."/>
            <person name="Pangilinan J."/>
            <person name="Riley R."/>
            <person name="LaButti K."/>
            <person name="Andreopoulos B."/>
            <person name="Lipzen A."/>
            <person name="Chen C."/>
            <person name="Yan M."/>
            <person name="Daum C."/>
            <person name="Ng V."/>
            <person name="Clum A."/>
            <person name="Steindorff A."/>
            <person name="Ohm R.A."/>
            <person name="Martin F."/>
            <person name="Silar P."/>
            <person name="Natvig D.O."/>
            <person name="Lalanne C."/>
            <person name="Gautier V."/>
            <person name="Ament-Velasquez S.L."/>
            <person name="Kruys A."/>
            <person name="Hutchinson M.I."/>
            <person name="Powell A.J."/>
            <person name="Barry K."/>
            <person name="Miller A.N."/>
            <person name="Grigoriev I.V."/>
            <person name="Debuchy R."/>
            <person name="Gladieux P."/>
            <person name="Hiltunen Thoren M."/>
            <person name="Johannesson H."/>
        </authorList>
    </citation>
    <scope>NUCLEOTIDE SEQUENCE</scope>
    <source>
        <strain evidence="2">CBS 958.72</strain>
    </source>
</reference>
<keyword evidence="3" id="KW-1185">Reference proteome</keyword>
<sequence length="203" mass="21744">MVFGIKREDISDASRLITGSRAPRPETRDVTLGSSSRKATGLRRDERARHMTDDQLKAKYQKSFRKMVRHGGAILGAETGAVGAAKVLHAPLGLDKLKAAGESSVKGARQAVRSEIYKQELVDRGYPAALGLPAPPSDVGQLKRVLKSYGGSGARGLGKGLFDQASEEVRDPGVPRDPGVSLPMNKPMWTFSDGNGGFIHLPQ</sequence>
<evidence type="ECO:0000256" key="1">
    <source>
        <dbReference type="SAM" id="MobiDB-lite"/>
    </source>
</evidence>
<dbReference type="AlphaFoldDB" id="A0AAE0KEL8"/>
<evidence type="ECO:0000313" key="3">
    <source>
        <dbReference type="Proteomes" id="UP001287356"/>
    </source>
</evidence>
<gene>
    <name evidence="2" type="ORF">B0T24DRAFT_720998</name>
</gene>
<name>A0AAE0KEL8_9PEZI</name>
<feature type="region of interest" description="Disordered" evidence="1">
    <location>
        <begin position="14"/>
        <end position="49"/>
    </location>
</feature>
<feature type="region of interest" description="Disordered" evidence="1">
    <location>
        <begin position="166"/>
        <end position="187"/>
    </location>
</feature>
<comment type="caution">
    <text evidence="2">The sequence shown here is derived from an EMBL/GenBank/DDBJ whole genome shotgun (WGS) entry which is preliminary data.</text>
</comment>
<evidence type="ECO:0000313" key="2">
    <source>
        <dbReference type="EMBL" id="KAK3374525.1"/>
    </source>
</evidence>
<dbReference type="EMBL" id="JAULSN010000004">
    <property type="protein sequence ID" value="KAK3374525.1"/>
    <property type="molecule type" value="Genomic_DNA"/>
</dbReference>
<dbReference type="Proteomes" id="UP001287356">
    <property type="component" value="Unassembled WGS sequence"/>
</dbReference>